<keyword evidence="10" id="KW-1185">Reference proteome</keyword>
<dbReference type="CDD" id="cd00567">
    <property type="entry name" value="ACAD"/>
    <property type="match status" value="1"/>
</dbReference>
<dbReference type="Pfam" id="PF00441">
    <property type="entry name" value="Acyl-CoA_dh_1"/>
    <property type="match status" value="1"/>
</dbReference>
<evidence type="ECO:0000313" key="9">
    <source>
        <dbReference type="EMBL" id="MCQ4334454.1"/>
    </source>
</evidence>
<evidence type="ECO:0000259" key="6">
    <source>
        <dbReference type="Pfam" id="PF00441"/>
    </source>
</evidence>
<dbReference type="Gene3D" id="1.20.140.10">
    <property type="entry name" value="Butyryl-CoA Dehydrogenase, subunit A, domain 3"/>
    <property type="match status" value="1"/>
</dbReference>
<dbReference type="PIRSF" id="PIRSF016578">
    <property type="entry name" value="HsaA"/>
    <property type="match status" value="1"/>
</dbReference>
<comment type="cofactor">
    <cofactor evidence="1 5">
        <name>FAD</name>
        <dbReference type="ChEBI" id="CHEBI:57692"/>
    </cofactor>
</comment>
<dbReference type="FunFam" id="1.20.140.10:FF:000012">
    <property type="entry name" value="Acyl-CoA dehydrogenase fadE12"/>
    <property type="match status" value="1"/>
</dbReference>
<keyword evidence="3 5" id="KW-0285">Flavoprotein</keyword>
<dbReference type="GO" id="GO:0003995">
    <property type="term" value="F:acyl-CoA dehydrogenase activity"/>
    <property type="evidence" value="ECO:0007669"/>
    <property type="project" value="InterPro"/>
</dbReference>
<comment type="caution">
    <text evidence="9">The sequence shown here is derived from an EMBL/GenBank/DDBJ whole genome shotgun (WGS) entry which is preliminary data.</text>
</comment>
<accession>A0A9R1D5K8</accession>
<dbReference type="AlphaFoldDB" id="A0A9R1D5K8"/>
<keyword evidence="4 5" id="KW-0274">FAD</keyword>
<dbReference type="InterPro" id="IPR009100">
    <property type="entry name" value="AcylCoA_DH/oxidase_NM_dom_sf"/>
</dbReference>
<feature type="domain" description="Acyl-CoA dehydrogenase/oxidase N-terminal" evidence="8">
    <location>
        <begin position="13"/>
        <end position="125"/>
    </location>
</feature>
<dbReference type="InterPro" id="IPR006089">
    <property type="entry name" value="Acyl-CoA_DH_CS"/>
</dbReference>
<dbReference type="PROSITE" id="PS00073">
    <property type="entry name" value="ACYL_COA_DH_2"/>
    <property type="match status" value="1"/>
</dbReference>
<dbReference type="InterPro" id="IPR006091">
    <property type="entry name" value="Acyl-CoA_Oxase/DH_mid-dom"/>
</dbReference>
<evidence type="ECO:0000256" key="1">
    <source>
        <dbReference type="ARBA" id="ARBA00001974"/>
    </source>
</evidence>
<dbReference type="InterPro" id="IPR037069">
    <property type="entry name" value="AcylCoA_DH/ox_N_sf"/>
</dbReference>
<name>A0A9R1D5K8_9EURY</name>
<evidence type="ECO:0000259" key="7">
    <source>
        <dbReference type="Pfam" id="PF02770"/>
    </source>
</evidence>
<comment type="similarity">
    <text evidence="2 5">Belongs to the acyl-CoA dehydrogenase family.</text>
</comment>
<dbReference type="SUPFAM" id="SSF56645">
    <property type="entry name" value="Acyl-CoA dehydrogenase NM domain-like"/>
    <property type="match status" value="1"/>
</dbReference>
<dbReference type="Gene3D" id="1.10.540.10">
    <property type="entry name" value="Acyl-CoA dehydrogenase/oxidase, N-terminal domain"/>
    <property type="match status" value="1"/>
</dbReference>
<sequence>MASVSWDFTPLSSEQELIKREIGRICGEFDAEYWREHDKNKEYPHEFADLLAENGWLGALIPEEYGGGGMTTDEMVVMMEEIAASGGGFGATQAIHGAIYTSRPLVEHGGERIREEILPKLATGEKTIQSLGLTEPNAGSESTAIETEAERDGEEYVVNGQKIWTSRLDVSDYLLLVARTKPREAVEKKTDGISMLLVDVEDARSQDALEMKPIEKTSTNLSSAFEVWLEDLRVPVENVIGDEHAGFYNLLDGLNDERLVIAAECVGHAKLAIDRAVEYANEREVFDRRIGSNQSIQHPLAEAYMRTLSVKQTVYRTAEMMDSLNREQVGTLANASNYLASELAFDASDAAVQTFGGFGIAREYDVERMFRDARLAKIAPISQQLALNYVGEKALGLPRSF</sequence>
<feature type="domain" description="Acyl-CoA oxidase/dehydrogenase middle" evidence="7">
    <location>
        <begin position="131"/>
        <end position="217"/>
    </location>
</feature>
<reference evidence="9" key="1">
    <citation type="journal article" date="2023" name="Front. Microbiol.">
        <title>Genomic-based phylogenetic and metabolic analyses of the genus Natronomonas, and description of Natronomonas aquatica sp. nov.</title>
        <authorList>
            <person name="Garcia-Roldan A."/>
            <person name="Duran-Viseras A."/>
            <person name="de la Haba R.R."/>
            <person name="Corral P."/>
            <person name="Sanchez-Porro C."/>
            <person name="Ventosa A."/>
        </authorList>
    </citation>
    <scope>NUCLEOTIDE SEQUENCE</scope>
    <source>
        <strain evidence="9">F2-12</strain>
    </source>
</reference>
<dbReference type="Pfam" id="PF02771">
    <property type="entry name" value="Acyl-CoA_dh_N"/>
    <property type="match status" value="1"/>
</dbReference>
<dbReference type="InterPro" id="IPR013786">
    <property type="entry name" value="AcylCoA_DH/ox_N"/>
</dbReference>
<evidence type="ECO:0000259" key="8">
    <source>
        <dbReference type="Pfam" id="PF02771"/>
    </source>
</evidence>
<evidence type="ECO:0000256" key="2">
    <source>
        <dbReference type="ARBA" id="ARBA00009347"/>
    </source>
</evidence>
<dbReference type="SUPFAM" id="SSF47203">
    <property type="entry name" value="Acyl-CoA dehydrogenase C-terminal domain-like"/>
    <property type="match status" value="1"/>
</dbReference>
<dbReference type="InterPro" id="IPR009075">
    <property type="entry name" value="AcylCo_DH/oxidase_C"/>
</dbReference>
<keyword evidence="5" id="KW-0560">Oxidoreductase</keyword>
<dbReference type="PANTHER" id="PTHR43884:SF12">
    <property type="entry name" value="ISOVALERYL-COA DEHYDROGENASE, MITOCHONDRIAL-RELATED"/>
    <property type="match status" value="1"/>
</dbReference>
<dbReference type="Pfam" id="PF02770">
    <property type="entry name" value="Acyl-CoA_dh_M"/>
    <property type="match status" value="1"/>
</dbReference>
<dbReference type="InterPro" id="IPR046373">
    <property type="entry name" value="Acyl-CoA_Oxase/DH_mid-dom_sf"/>
</dbReference>
<dbReference type="Gene3D" id="2.40.110.10">
    <property type="entry name" value="Butyryl-CoA Dehydrogenase, subunit A, domain 2"/>
    <property type="match status" value="1"/>
</dbReference>
<dbReference type="Proteomes" id="UP001139494">
    <property type="component" value="Unassembled WGS sequence"/>
</dbReference>
<evidence type="ECO:0000256" key="4">
    <source>
        <dbReference type="ARBA" id="ARBA00022827"/>
    </source>
</evidence>
<feature type="domain" description="Acyl-CoA dehydrogenase/oxidase C-terminal" evidence="6">
    <location>
        <begin position="245"/>
        <end position="379"/>
    </location>
</feature>
<dbReference type="RefSeq" id="WP_256030493.1">
    <property type="nucleotide sequence ID" value="NZ_JAHLKM010000025.1"/>
</dbReference>
<dbReference type="EMBL" id="JAHLKM010000025">
    <property type="protein sequence ID" value="MCQ4334454.1"/>
    <property type="molecule type" value="Genomic_DNA"/>
</dbReference>
<dbReference type="PANTHER" id="PTHR43884">
    <property type="entry name" value="ACYL-COA DEHYDROGENASE"/>
    <property type="match status" value="1"/>
</dbReference>
<organism evidence="9 10">
    <name type="scientific">Natronomonas aquatica</name>
    <dbReference type="NCBI Taxonomy" id="2841590"/>
    <lineage>
        <taxon>Archaea</taxon>
        <taxon>Methanobacteriati</taxon>
        <taxon>Methanobacteriota</taxon>
        <taxon>Stenosarchaea group</taxon>
        <taxon>Halobacteria</taxon>
        <taxon>Halobacteriales</taxon>
        <taxon>Natronomonadaceae</taxon>
        <taxon>Natronomonas</taxon>
    </lineage>
</organism>
<evidence type="ECO:0000256" key="5">
    <source>
        <dbReference type="RuleBase" id="RU362125"/>
    </source>
</evidence>
<gene>
    <name evidence="9" type="ORF">KM295_13400</name>
</gene>
<proteinExistence type="inferred from homology"/>
<dbReference type="InterPro" id="IPR036250">
    <property type="entry name" value="AcylCo_DH-like_C"/>
</dbReference>
<protein>
    <submittedName>
        <fullName evidence="9">Acyl-CoA/acyl-ACP dehydrogenase</fullName>
    </submittedName>
</protein>
<dbReference type="GO" id="GO:0050660">
    <property type="term" value="F:flavin adenine dinucleotide binding"/>
    <property type="evidence" value="ECO:0007669"/>
    <property type="project" value="InterPro"/>
</dbReference>
<evidence type="ECO:0000313" key="10">
    <source>
        <dbReference type="Proteomes" id="UP001139494"/>
    </source>
</evidence>
<evidence type="ECO:0000256" key="3">
    <source>
        <dbReference type="ARBA" id="ARBA00022630"/>
    </source>
</evidence>